<dbReference type="Pfam" id="PF07875">
    <property type="entry name" value="Coat_F"/>
    <property type="match status" value="1"/>
</dbReference>
<name>A0A9D1WG84_9FIRM</name>
<accession>A0A9D1WG84</accession>
<dbReference type="Proteomes" id="UP000886817">
    <property type="component" value="Unassembled WGS sequence"/>
</dbReference>
<reference evidence="2" key="1">
    <citation type="journal article" date="2021" name="PeerJ">
        <title>Extensive microbial diversity within the chicken gut microbiome revealed by metagenomics and culture.</title>
        <authorList>
            <person name="Gilroy R."/>
            <person name="Ravi A."/>
            <person name="Getino M."/>
            <person name="Pursley I."/>
            <person name="Horton D.L."/>
            <person name="Alikhan N.F."/>
            <person name="Baker D."/>
            <person name="Gharbi K."/>
            <person name="Hall N."/>
            <person name="Watson M."/>
            <person name="Adriaenssens E.M."/>
            <person name="Foster-Nyarko E."/>
            <person name="Jarju S."/>
            <person name="Secka A."/>
            <person name="Antonio M."/>
            <person name="Oren A."/>
            <person name="Chaudhuri R.R."/>
            <person name="La Ragione R."/>
            <person name="Hildebrand F."/>
            <person name="Pallen M.J."/>
        </authorList>
    </citation>
    <scope>NUCLEOTIDE SEQUENCE</scope>
    <source>
        <strain evidence="2">ChiSjej1B19-8411</strain>
    </source>
</reference>
<evidence type="ECO:0000313" key="3">
    <source>
        <dbReference type="Proteomes" id="UP000886817"/>
    </source>
</evidence>
<protein>
    <submittedName>
        <fullName evidence="2">Spore coat protein</fullName>
    </submittedName>
</protein>
<sequence length="84" mass="9748">MNEKAMVADALNGVNGELVRYSEMISQTENPQLKQTLKQLRNQCEMSQEEIYQIARRRQYYIPAEKATPEEVSHVKALFSQNVM</sequence>
<keyword evidence="2" id="KW-0167">Capsid protein</keyword>
<comment type="caution">
    <text evidence="2">The sequence shown here is derived from an EMBL/GenBank/DDBJ whole genome shotgun (WGS) entry which is preliminary data.</text>
</comment>
<keyword evidence="1" id="KW-0175">Coiled coil</keyword>
<gene>
    <name evidence="2" type="ORF">IAA45_01260</name>
</gene>
<proteinExistence type="predicted"/>
<dbReference type="InterPro" id="IPR012851">
    <property type="entry name" value="Spore_coat_CotF-like"/>
</dbReference>
<dbReference type="AlphaFoldDB" id="A0A9D1WG84"/>
<evidence type="ECO:0000256" key="1">
    <source>
        <dbReference type="SAM" id="Coils"/>
    </source>
</evidence>
<dbReference type="EMBL" id="DXEX01000036">
    <property type="protein sequence ID" value="HIX58333.1"/>
    <property type="molecule type" value="Genomic_DNA"/>
</dbReference>
<keyword evidence="2" id="KW-0946">Virion</keyword>
<feature type="coiled-coil region" evidence="1">
    <location>
        <begin position="30"/>
        <end position="57"/>
    </location>
</feature>
<reference evidence="2" key="2">
    <citation type="submission" date="2021-04" db="EMBL/GenBank/DDBJ databases">
        <authorList>
            <person name="Gilroy R."/>
        </authorList>
    </citation>
    <scope>NUCLEOTIDE SEQUENCE</scope>
    <source>
        <strain evidence="2">ChiSjej1B19-8411</strain>
    </source>
</reference>
<organism evidence="2 3">
    <name type="scientific">Candidatus Blautia gallistercoris</name>
    <dbReference type="NCBI Taxonomy" id="2838490"/>
    <lineage>
        <taxon>Bacteria</taxon>
        <taxon>Bacillati</taxon>
        <taxon>Bacillota</taxon>
        <taxon>Clostridia</taxon>
        <taxon>Lachnospirales</taxon>
        <taxon>Lachnospiraceae</taxon>
        <taxon>Blautia</taxon>
    </lineage>
</organism>
<evidence type="ECO:0000313" key="2">
    <source>
        <dbReference type="EMBL" id="HIX58333.1"/>
    </source>
</evidence>